<protein>
    <submittedName>
        <fullName evidence="4">Egg protein</fullName>
    </submittedName>
</protein>
<organism evidence="3 4">
    <name type="scientific">Elaeophora elaphi</name>
    <dbReference type="NCBI Taxonomy" id="1147741"/>
    <lineage>
        <taxon>Eukaryota</taxon>
        <taxon>Metazoa</taxon>
        <taxon>Ecdysozoa</taxon>
        <taxon>Nematoda</taxon>
        <taxon>Chromadorea</taxon>
        <taxon>Rhabditida</taxon>
        <taxon>Spirurina</taxon>
        <taxon>Spiruromorpha</taxon>
        <taxon>Filarioidea</taxon>
        <taxon>Onchocercidae</taxon>
        <taxon>Elaeophora</taxon>
    </lineage>
</organism>
<keyword evidence="3" id="KW-1185">Reference proteome</keyword>
<dbReference type="AlphaFoldDB" id="A0A0R3RII2"/>
<keyword evidence="2" id="KW-0732">Signal</keyword>
<evidence type="ECO:0000313" key="4">
    <source>
        <dbReference type="WBParaSite" id="EEL_0000129001-mRNA-1"/>
    </source>
</evidence>
<accession>A0A0R3RII2</accession>
<feature type="region of interest" description="Disordered" evidence="1">
    <location>
        <begin position="81"/>
        <end position="131"/>
    </location>
</feature>
<reference evidence="4" key="1">
    <citation type="submission" date="2017-02" db="UniProtKB">
        <authorList>
            <consortium name="WormBaseParasite"/>
        </authorList>
    </citation>
    <scope>IDENTIFICATION</scope>
</reference>
<feature type="compositionally biased region" description="Low complexity" evidence="1">
    <location>
        <begin position="81"/>
        <end position="101"/>
    </location>
</feature>
<proteinExistence type="predicted"/>
<evidence type="ECO:0000256" key="1">
    <source>
        <dbReference type="SAM" id="MobiDB-lite"/>
    </source>
</evidence>
<sequence length="260" mass="29321">MKLFKIALIAVVMHTVEAKRQGRIAEKEMDGNLLPRNDCAEMVDQNKSVEQIEESHSVGIHRIGKKKYNKNNDFKNSTSFSFSAESENSEVTSTTSNVSSRTENDITDDALSSQSEESSELQLSMSKNGGRNKSQISVIDAVYLNEAESIALCQKALTCEEKLKWHELTCQRQHVYPNLILEPKTKLSDISVQAEFITNSGVADVMESVSKVCMKPITSDVLRQLSNLHRKIELSRKLCIRHVANNQNLLPIRNVKFFNF</sequence>
<dbReference type="Proteomes" id="UP000050640">
    <property type="component" value="Unplaced"/>
</dbReference>
<name>A0A0R3RII2_9BILA</name>
<feature type="signal peptide" evidence="2">
    <location>
        <begin position="1"/>
        <end position="18"/>
    </location>
</feature>
<evidence type="ECO:0000256" key="2">
    <source>
        <dbReference type="SAM" id="SignalP"/>
    </source>
</evidence>
<feature type="chain" id="PRO_5006447534" evidence="2">
    <location>
        <begin position="19"/>
        <end position="260"/>
    </location>
</feature>
<feature type="compositionally biased region" description="Low complexity" evidence="1">
    <location>
        <begin position="111"/>
        <end position="124"/>
    </location>
</feature>
<evidence type="ECO:0000313" key="3">
    <source>
        <dbReference type="Proteomes" id="UP000050640"/>
    </source>
</evidence>
<dbReference type="WBParaSite" id="EEL_0000129001-mRNA-1">
    <property type="protein sequence ID" value="EEL_0000129001-mRNA-1"/>
    <property type="gene ID" value="EEL_0000129001"/>
</dbReference>